<comment type="subcellular location">
    <subcellularLocation>
        <location evidence="1">Membrane</location>
        <topology evidence="1">Multi-pass membrane protein</topology>
    </subcellularLocation>
</comment>
<evidence type="ECO:0000256" key="4">
    <source>
        <dbReference type="ARBA" id="ARBA00022519"/>
    </source>
</evidence>
<dbReference type="GO" id="GO:0019344">
    <property type="term" value="P:cysteine biosynthetic process"/>
    <property type="evidence" value="ECO:0007669"/>
    <property type="project" value="UniProtKB-KW"/>
</dbReference>
<dbReference type="Pfam" id="PF07264">
    <property type="entry name" value="EI24"/>
    <property type="match status" value="1"/>
</dbReference>
<proteinExistence type="predicted"/>
<keyword evidence="9 11" id="KW-0472">Membrane</keyword>
<organism evidence="12 13">
    <name type="scientific">Marinagarivorans cellulosilyticus</name>
    <dbReference type="NCBI Taxonomy" id="2721545"/>
    <lineage>
        <taxon>Bacteria</taxon>
        <taxon>Pseudomonadati</taxon>
        <taxon>Pseudomonadota</taxon>
        <taxon>Gammaproteobacteria</taxon>
        <taxon>Cellvibrionales</taxon>
        <taxon>Cellvibrionaceae</taxon>
        <taxon>Marinagarivorans</taxon>
    </lineage>
</organism>
<dbReference type="KEGG" id="marq:MARGE09_P1847"/>
<evidence type="ECO:0000256" key="3">
    <source>
        <dbReference type="ARBA" id="ARBA00022475"/>
    </source>
</evidence>
<dbReference type="GO" id="GO:0005886">
    <property type="term" value="C:plasma membrane"/>
    <property type="evidence" value="ECO:0007669"/>
    <property type="project" value="TreeGrafter"/>
</dbReference>
<keyword evidence="13" id="KW-1185">Reference proteome</keyword>
<evidence type="ECO:0000256" key="10">
    <source>
        <dbReference type="ARBA" id="ARBA00023192"/>
    </source>
</evidence>
<evidence type="ECO:0000256" key="1">
    <source>
        <dbReference type="ARBA" id="ARBA00004141"/>
    </source>
</evidence>
<feature type="transmembrane region" description="Helical" evidence="11">
    <location>
        <begin position="141"/>
        <end position="161"/>
    </location>
</feature>
<dbReference type="GO" id="GO:0009675">
    <property type="term" value="F:high-affinity sulfate:proton symporter activity"/>
    <property type="evidence" value="ECO:0007669"/>
    <property type="project" value="TreeGrafter"/>
</dbReference>
<feature type="transmembrane region" description="Helical" evidence="11">
    <location>
        <begin position="75"/>
        <end position="93"/>
    </location>
</feature>
<evidence type="ECO:0000256" key="8">
    <source>
        <dbReference type="ARBA" id="ARBA00023032"/>
    </source>
</evidence>
<name>A0AAN1WHD8_9GAMM</name>
<evidence type="ECO:0000256" key="2">
    <source>
        <dbReference type="ARBA" id="ARBA00022448"/>
    </source>
</evidence>
<dbReference type="RefSeq" id="WP_236987108.1">
    <property type="nucleotide sequence ID" value="NZ_AP023086.1"/>
</dbReference>
<feature type="transmembrane region" description="Helical" evidence="11">
    <location>
        <begin position="167"/>
        <end position="185"/>
    </location>
</feature>
<dbReference type="NCBIfam" id="NF003433">
    <property type="entry name" value="PRK04949.1"/>
    <property type="match status" value="1"/>
</dbReference>
<keyword evidence="7 11" id="KW-1133">Transmembrane helix</keyword>
<dbReference type="PANTHER" id="PTHR37468">
    <property type="entry name" value="SULFATE TRANSPORTER CYSZ"/>
    <property type="match status" value="1"/>
</dbReference>
<dbReference type="Proteomes" id="UP001320119">
    <property type="component" value="Chromosome"/>
</dbReference>
<dbReference type="PANTHER" id="PTHR37468:SF1">
    <property type="entry name" value="SULFATE TRANSPORTER CYSZ"/>
    <property type="match status" value="1"/>
</dbReference>
<reference evidence="12 13" key="1">
    <citation type="journal article" date="2022" name="IScience">
        <title>An ultrasensitive nanofiber-based assay for enzymatic hydrolysis and deep-sea microbial degradation of cellulose.</title>
        <authorList>
            <person name="Tsudome M."/>
            <person name="Tachioka M."/>
            <person name="Miyazaki M."/>
            <person name="Uchimura K."/>
            <person name="Tsuda M."/>
            <person name="Takaki Y."/>
            <person name="Deguchi S."/>
        </authorList>
    </citation>
    <scope>NUCLEOTIDE SEQUENCE [LARGE SCALE GENOMIC DNA]</scope>
    <source>
        <strain evidence="12 13">GE09</strain>
    </source>
</reference>
<keyword evidence="5" id="KW-0028">Amino-acid biosynthesis</keyword>
<feature type="transmembrane region" description="Helical" evidence="11">
    <location>
        <begin position="206"/>
        <end position="230"/>
    </location>
</feature>
<keyword evidence="4" id="KW-0997">Cell inner membrane</keyword>
<accession>A0AAN1WHD8</accession>
<feature type="transmembrane region" description="Helical" evidence="11">
    <location>
        <begin position="31"/>
        <end position="55"/>
    </location>
</feature>
<evidence type="ECO:0000313" key="13">
    <source>
        <dbReference type="Proteomes" id="UP001320119"/>
    </source>
</evidence>
<gene>
    <name evidence="12" type="ORF">MARGE09_P1847</name>
</gene>
<protein>
    <submittedName>
        <fullName evidence="12">CysZ protein</fullName>
    </submittedName>
</protein>
<evidence type="ECO:0000256" key="9">
    <source>
        <dbReference type="ARBA" id="ARBA00023136"/>
    </source>
</evidence>
<keyword evidence="3" id="KW-1003">Cell membrane</keyword>
<dbReference type="InterPro" id="IPR050480">
    <property type="entry name" value="CysZ-like"/>
</dbReference>
<evidence type="ECO:0000313" key="12">
    <source>
        <dbReference type="EMBL" id="BCD97646.1"/>
    </source>
</evidence>
<evidence type="ECO:0000256" key="7">
    <source>
        <dbReference type="ARBA" id="ARBA00022989"/>
    </source>
</evidence>
<dbReference type="InterPro" id="IPR059112">
    <property type="entry name" value="CysZ/EI24"/>
</dbReference>
<dbReference type="GO" id="GO:0000103">
    <property type="term" value="P:sulfate assimilation"/>
    <property type="evidence" value="ECO:0007669"/>
    <property type="project" value="TreeGrafter"/>
</dbReference>
<dbReference type="AlphaFoldDB" id="A0AAN1WHD8"/>
<sequence>MIKTLPNNNLATGVNYYIEGVNLLWRKELRLYILVPLIINLIIFFTLTATMFHYFNSGMEWMLDKVPSFLHFLKWLMWILVGAILLLCYGYLFNAITNIVAAPFYGLLAQKTEELVTGKKMADEPIGQMIPRVIGRELRKIFYFIGRGIFVFFVLILLGLVGITSPLVPVVAALWGSWCMAIQYVDYACDNNQLDFGPMRKRMRANIYSSTGFGGMVMIASMVPIINIFAMPAAVTGGTAFWIKELKWQQ</sequence>
<keyword evidence="8" id="KW-0764">Sulfate transport</keyword>
<evidence type="ECO:0000256" key="11">
    <source>
        <dbReference type="SAM" id="Phobius"/>
    </source>
</evidence>
<keyword evidence="10" id="KW-0198">Cysteine biosynthesis</keyword>
<keyword evidence="6 11" id="KW-0812">Transmembrane</keyword>
<evidence type="ECO:0000256" key="6">
    <source>
        <dbReference type="ARBA" id="ARBA00022692"/>
    </source>
</evidence>
<keyword evidence="2" id="KW-0813">Transport</keyword>
<evidence type="ECO:0000256" key="5">
    <source>
        <dbReference type="ARBA" id="ARBA00022605"/>
    </source>
</evidence>
<dbReference type="EMBL" id="AP023086">
    <property type="protein sequence ID" value="BCD97646.1"/>
    <property type="molecule type" value="Genomic_DNA"/>
</dbReference>